<dbReference type="AlphaFoldDB" id="A0A9N8RW98"/>
<evidence type="ECO:0000313" key="2">
    <source>
        <dbReference type="Proteomes" id="UP000789704"/>
    </source>
</evidence>
<protein>
    <submittedName>
        <fullName evidence="1">Uncharacterized protein</fullName>
    </submittedName>
</protein>
<accession>A0A9N8RW98</accession>
<proteinExistence type="predicted"/>
<sequence>MTAMRRIMLDILITAADDPERFVITARFDAGQGAHARGEYTREYGDPNEARHDAHELASRFADYVSRDTFMTRIHTDPAQKSPPRLDEIVAVFKCGDENDSQEN</sequence>
<dbReference type="Proteomes" id="UP000789704">
    <property type="component" value="Unassembled WGS sequence"/>
</dbReference>
<reference evidence="1" key="1">
    <citation type="submission" date="2021-04" db="EMBL/GenBank/DDBJ databases">
        <authorList>
            <person name="Vanwijnsberghe S."/>
        </authorList>
    </citation>
    <scope>NUCLEOTIDE SEQUENCE</scope>
    <source>
        <strain evidence="1">LMG 31841</strain>
    </source>
</reference>
<comment type="caution">
    <text evidence="1">The sequence shown here is derived from an EMBL/GenBank/DDBJ whole genome shotgun (WGS) entry which is preliminary data.</text>
</comment>
<gene>
    <name evidence="1" type="ORF">LMG31841_02941</name>
</gene>
<organism evidence="1 2">
    <name type="scientific">Paraburkholderia saeva</name>
    <dbReference type="NCBI Taxonomy" id="2777537"/>
    <lineage>
        <taxon>Bacteria</taxon>
        <taxon>Pseudomonadati</taxon>
        <taxon>Pseudomonadota</taxon>
        <taxon>Betaproteobacteria</taxon>
        <taxon>Burkholderiales</taxon>
        <taxon>Burkholderiaceae</taxon>
        <taxon>Paraburkholderia</taxon>
    </lineage>
</organism>
<keyword evidence="2" id="KW-1185">Reference proteome</keyword>
<name>A0A9N8RW98_9BURK</name>
<dbReference type="EMBL" id="CAJQZC010000005">
    <property type="protein sequence ID" value="CAG4900994.1"/>
    <property type="molecule type" value="Genomic_DNA"/>
</dbReference>
<evidence type="ECO:0000313" key="1">
    <source>
        <dbReference type="EMBL" id="CAG4900994.1"/>
    </source>
</evidence>